<evidence type="ECO:0000313" key="2">
    <source>
        <dbReference type="Proteomes" id="UP000190675"/>
    </source>
</evidence>
<gene>
    <name evidence="1" type="ORF">SAMN05444169_5453</name>
</gene>
<dbReference type="AlphaFoldDB" id="A0A1M5PTE6"/>
<proteinExistence type="predicted"/>
<accession>A0A1M5PTE6</accession>
<sequence>MSMTDEWNESLLCPRCGKTGMASLSQVDADTPTVHSVPDGFEVITTMHGADFRCATCNVVVP</sequence>
<dbReference type="Proteomes" id="UP000190675">
    <property type="component" value="Chromosome I"/>
</dbReference>
<organism evidence="1 2">
    <name type="scientific">Bradyrhizobium erythrophlei</name>
    <dbReference type="NCBI Taxonomy" id="1437360"/>
    <lineage>
        <taxon>Bacteria</taxon>
        <taxon>Pseudomonadati</taxon>
        <taxon>Pseudomonadota</taxon>
        <taxon>Alphaproteobacteria</taxon>
        <taxon>Hyphomicrobiales</taxon>
        <taxon>Nitrobacteraceae</taxon>
        <taxon>Bradyrhizobium</taxon>
    </lineage>
</organism>
<name>A0A1M5PTE6_9BRAD</name>
<evidence type="ECO:0000313" key="1">
    <source>
        <dbReference type="EMBL" id="SHH04920.1"/>
    </source>
</evidence>
<reference evidence="1 2" key="1">
    <citation type="submission" date="2016-11" db="EMBL/GenBank/DDBJ databases">
        <authorList>
            <person name="Jaros S."/>
            <person name="Januszkiewicz K."/>
            <person name="Wedrychowicz H."/>
        </authorList>
    </citation>
    <scope>NUCLEOTIDE SEQUENCE [LARGE SCALE GENOMIC DNA]</scope>
    <source>
        <strain evidence="1 2">GAS242</strain>
    </source>
</reference>
<protein>
    <submittedName>
        <fullName evidence="1">Uncharacterized protein</fullName>
    </submittedName>
</protein>
<dbReference type="EMBL" id="LT670818">
    <property type="protein sequence ID" value="SHH04920.1"/>
    <property type="molecule type" value="Genomic_DNA"/>
</dbReference>